<organism evidence="1 2">
    <name type="scientific">Paramecium sonneborni</name>
    <dbReference type="NCBI Taxonomy" id="65129"/>
    <lineage>
        <taxon>Eukaryota</taxon>
        <taxon>Sar</taxon>
        <taxon>Alveolata</taxon>
        <taxon>Ciliophora</taxon>
        <taxon>Intramacronucleata</taxon>
        <taxon>Oligohymenophorea</taxon>
        <taxon>Peniculida</taxon>
        <taxon>Parameciidae</taxon>
        <taxon>Paramecium</taxon>
    </lineage>
</organism>
<evidence type="ECO:0000313" key="1">
    <source>
        <dbReference type="EMBL" id="CAD8050303.1"/>
    </source>
</evidence>
<dbReference type="AlphaFoldDB" id="A0A8S1K7K0"/>
<keyword evidence="2" id="KW-1185">Reference proteome</keyword>
<sequence>MLFTKQQDYNPIEQYQPTSLNYGSGIYTTQKPKIVYNNGIINQQPRTRAEREYQKEMDIKSAGPRIQQNYSQKDDMKSLLHSAMPDTTLFQAERDRFAKDFAAEDKKQRELQYKLKQLSYESRRLANLQRDGILWQRNEEYIVKDEQRRQYHSEQFTKGKRNTNGLAYNPITLEYAQNEAGQALKRYDELHQVRNFVRAKNLDTRANCGYNVLSGQDRQGIDHIVPDELRPDYQQKVRDLQNQLNLKHYAIQQQIFQ</sequence>
<reference evidence="1" key="1">
    <citation type="submission" date="2021-01" db="EMBL/GenBank/DDBJ databases">
        <authorList>
            <consortium name="Genoscope - CEA"/>
            <person name="William W."/>
        </authorList>
    </citation>
    <scope>NUCLEOTIDE SEQUENCE</scope>
</reference>
<protein>
    <submittedName>
        <fullName evidence="1">Uncharacterized protein</fullName>
    </submittedName>
</protein>
<accession>A0A8S1K7K0</accession>
<evidence type="ECO:0000313" key="2">
    <source>
        <dbReference type="Proteomes" id="UP000692954"/>
    </source>
</evidence>
<comment type="caution">
    <text evidence="1">The sequence shown here is derived from an EMBL/GenBank/DDBJ whole genome shotgun (WGS) entry which is preliminary data.</text>
</comment>
<gene>
    <name evidence="1" type="ORF">PSON_ATCC_30995.1.T0040575</name>
</gene>
<proteinExistence type="predicted"/>
<name>A0A8S1K7K0_9CILI</name>
<dbReference type="EMBL" id="CAJJDN010000004">
    <property type="protein sequence ID" value="CAD8050303.1"/>
    <property type="molecule type" value="Genomic_DNA"/>
</dbReference>
<dbReference type="OrthoDB" id="2098626at2759"/>
<dbReference type="Proteomes" id="UP000692954">
    <property type="component" value="Unassembled WGS sequence"/>
</dbReference>